<keyword evidence="2" id="KW-1185">Reference proteome</keyword>
<dbReference type="Proteomes" id="UP000662572">
    <property type="component" value="Unassembled WGS sequence"/>
</dbReference>
<comment type="caution">
    <text evidence="1">The sequence shown here is derived from an EMBL/GenBank/DDBJ whole genome shotgun (WGS) entry which is preliminary data.</text>
</comment>
<evidence type="ECO:0000313" key="1">
    <source>
        <dbReference type="EMBL" id="GGZ31917.1"/>
    </source>
</evidence>
<protein>
    <submittedName>
        <fullName evidence="1">Uncharacterized protein</fullName>
    </submittedName>
</protein>
<dbReference type="AlphaFoldDB" id="A0A918UTE1"/>
<reference evidence="1" key="1">
    <citation type="journal article" date="2014" name="Int. J. Syst. Evol. Microbiol.">
        <title>Complete genome sequence of Corynebacterium casei LMG S-19264T (=DSM 44701T), isolated from a smear-ripened cheese.</title>
        <authorList>
            <consortium name="US DOE Joint Genome Institute (JGI-PGF)"/>
            <person name="Walter F."/>
            <person name="Albersmeier A."/>
            <person name="Kalinowski J."/>
            <person name="Ruckert C."/>
        </authorList>
    </citation>
    <scope>NUCLEOTIDE SEQUENCE</scope>
    <source>
        <strain evidence="1">KCTC 32296</strain>
    </source>
</reference>
<name>A0A918UTE1_9CAUL</name>
<sequence>MSLSPRQTTMIKRFVESAQNGGPAGLDLARVMILLGNGDPDAFRIMQADLDLEDTPNERFAFDDEDIPF</sequence>
<evidence type="ECO:0000313" key="2">
    <source>
        <dbReference type="Proteomes" id="UP000662572"/>
    </source>
</evidence>
<reference evidence="1" key="2">
    <citation type="submission" date="2020-09" db="EMBL/GenBank/DDBJ databases">
        <authorList>
            <person name="Sun Q."/>
            <person name="Kim S."/>
        </authorList>
    </citation>
    <scope>NUCLEOTIDE SEQUENCE</scope>
    <source>
        <strain evidence="1">KCTC 32296</strain>
    </source>
</reference>
<proteinExistence type="predicted"/>
<dbReference type="EMBL" id="BMZB01000002">
    <property type="protein sequence ID" value="GGZ31917.1"/>
    <property type="molecule type" value="Genomic_DNA"/>
</dbReference>
<gene>
    <name evidence="1" type="ORF">GCM10011273_17410</name>
</gene>
<accession>A0A918UTE1</accession>
<organism evidence="1 2">
    <name type="scientific">Asticcacaulis endophyticus</name>
    <dbReference type="NCBI Taxonomy" id="1395890"/>
    <lineage>
        <taxon>Bacteria</taxon>
        <taxon>Pseudomonadati</taxon>
        <taxon>Pseudomonadota</taxon>
        <taxon>Alphaproteobacteria</taxon>
        <taxon>Caulobacterales</taxon>
        <taxon>Caulobacteraceae</taxon>
        <taxon>Asticcacaulis</taxon>
    </lineage>
</organism>